<feature type="transmembrane region" description="Helical" evidence="6">
    <location>
        <begin position="109"/>
        <end position="129"/>
    </location>
</feature>
<dbReference type="STRING" id="42157.A0A182EAK5"/>
<evidence type="ECO:0000256" key="3">
    <source>
        <dbReference type="ARBA" id="ARBA00022980"/>
    </source>
</evidence>
<evidence type="ECO:0000256" key="6">
    <source>
        <dbReference type="SAM" id="Phobius"/>
    </source>
</evidence>
<reference evidence="9" key="1">
    <citation type="submission" date="2016-06" db="UniProtKB">
        <authorList>
            <consortium name="WormBaseParasite"/>
        </authorList>
    </citation>
    <scope>IDENTIFICATION</scope>
</reference>
<dbReference type="OrthoDB" id="266518at2759"/>
<protein>
    <recommendedName>
        <fullName evidence="5">60S ribosomal protein L36</fullName>
    </recommendedName>
</protein>
<dbReference type="AlphaFoldDB" id="A0A182EAK5"/>
<evidence type="ECO:0000256" key="2">
    <source>
        <dbReference type="ARBA" id="ARBA00011133"/>
    </source>
</evidence>
<feature type="transmembrane region" description="Helical" evidence="6">
    <location>
        <begin position="141"/>
        <end position="163"/>
    </location>
</feature>
<dbReference type="GO" id="GO:0005840">
    <property type="term" value="C:ribosome"/>
    <property type="evidence" value="ECO:0007669"/>
    <property type="project" value="UniProtKB-KW"/>
</dbReference>
<evidence type="ECO:0000256" key="1">
    <source>
        <dbReference type="ARBA" id="ARBA00006509"/>
    </source>
</evidence>
<feature type="transmembrane region" description="Helical" evidence="6">
    <location>
        <begin position="206"/>
        <end position="222"/>
    </location>
</feature>
<keyword evidence="6" id="KW-1133">Transmembrane helix</keyword>
<dbReference type="PROSITE" id="PS01190">
    <property type="entry name" value="RIBOSOMAL_L36E"/>
    <property type="match status" value="1"/>
</dbReference>
<feature type="transmembrane region" description="Helical" evidence="6">
    <location>
        <begin position="228"/>
        <end position="247"/>
    </location>
</feature>
<comment type="subunit">
    <text evidence="2">Component of the large ribosomal subunit.</text>
</comment>
<keyword evidence="4 5" id="KW-0687">Ribonucleoprotein</keyword>
<dbReference type="WBParaSite" id="nOo.2.0.1.t05081-RA">
    <property type="protein sequence ID" value="nOo.2.0.1.t05081-RA"/>
    <property type="gene ID" value="nOo.2.0.1.g05081"/>
</dbReference>
<keyword evidence="8" id="KW-1185">Reference proteome</keyword>
<evidence type="ECO:0000313" key="7">
    <source>
        <dbReference type="EMBL" id="VDK75919.1"/>
    </source>
</evidence>
<evidence type="ECO:0000313" key="8">
    <source>
        <dbReference type="Proteomes" id="UP000271087"/>
    </source>
</evidence>
<dbReference type="FunFam" id="1.10.10.1760:FF:000001">
    <property type="entry name" value="60S ribosomal protein L36"/>
    <property type="match status" value="1"/>
</dbReference>
<accession>A0A182EAK5</accession>
<keyword evidence="6" id="KW-0812">Transmembrane</keyword>
<dbReference type="Gene3D" id="1.10.10.1760">
    <property type="entry name" value="60S ribosomal protein L36"/>
    <property type="match status" value="1"/>
</dbReference>
<dbReference type="InterPro" id="IPR000509">
    <property type="entry name" value="Ribosomal_eL36"/>
</dbReference>
<proteinExistence type="inferred from homology"/>
<dbReference type="Proteomes" id="UP000271087">
    <property type="component" value="Unassembled WGS sequence"/>
</dbReference>
<evidence type="ECO:0000313" key="9">
    <source>
        <dbReference type="WBParaSite" id="nOo.2.0.1.t05081-RA"/>
    </source>
</evidence>
<dbReference type="GO" id="GO:0006412">
    <property type="term" value="P:translation"/>
    <property type="evidence" value="ECO:0007669"/>
    <property type="project" value="InterPro"/>
</dbReference>
<dbReference type="Pfam" id="PF01158">
    <property type="entry name" value="Ribosomal_L36e"/>
    <property type="match status" value="1"/>
</dbReference>
<reference evidence="7 8" key="2">
    <citation type="submission" date="2018-08" db="EMBL/GenBank/DDBJ databases">
        <authorList>
            <person name="Laetsch R D."/>
            <person name="Stevens L."/>
            <person name="Kumar S."/>
            <person name="Blaxter L. M."/>
        </authorList>
    </citation>
    <scope>NUCLEOTIDE SEQUENCE [LARGE SCALE GENOMIC DNA]</scope>
</reference>
<name>A0A182EAK5_ONCOC</name>
<evidence type="ECO:0000256" key="5">
    <source>
        <dbReference type="RuleBase" id="RU000665"/>
    </source>
</evidence>
<gene>
    <name evidence="7" type="ORF">NOO_LOCUS5081</name>
</gene>
<comment type="similarity">
    <text evidence="1 5">Belongs to the eukaryotic ribosomal protein eL36 family.</text>
</comment>
<dbReference type="EMBL" id="UYRW01001277">
    <property type="protein sequence ID" value="VDK75919.1"/>
    <property type="molecule type" value="Genomic_DNA"/>
</dbReference>
<dbReference type="InterPro" id="IPR038097">
    <property type="entry name" value="Ribosomal_eL36_sf"/>
</dbReference>
<keyword evidence="3 5" id="KW-0689">Ribosomal protein</keyword>
<keyword evidence="6" id="KW-0472">Membrane</keyword>
<dbReference type="PANTHER" id="PTHR10114">
    <property type="entry name" value="60S RIBOSOMAL PROTEIN L36"/>
    <property type="match status" value="1"/>
</dbReference>
<organism evidence="9">
    <name type="scientific">Onchocerca ochengi</name>
    <name type="common">Filarial nematode worm</name>
    <dbReference type="NCBI Taxonomy" id="42157"/>
    <lineage>
        <taxon>Eukaryota</taxon>
        <taxon>Metazoa</taxon>
        <taxon>Ecdysozoa</taxon>
        <taxon>Nematoda</taxon>
        <taxon>Chromadorea</taxon>
        <taxon>Rhabditida</taxon>
        <taxon>Spirurina</taxon>
        <taxon>Spiruromorpha</taxon>
        <taxon>Filarioidea</taxon>
        <taxon>Onchocercidae</taxon>
        <taxon>Onchocerca</taxon>
    </lineage>
</organism>
<dbReference type="GO" id="GO:1990904">
    <property type="term" value="C:ribonucleoprotein complex"/>
    <property type="evidence" value="ECO:0007669"/>
    <property type="project" value="UniProtKB-KW"/>
</dbReference>
<dbReference type="GO" id="GO:0003735">
    <property type="term" value="F:structural constituent of ribosome"/>
    <property type="evidence" value="ECO:0007669"/>
    <property type="project" value="InterPro"/>
</dbReference>
<sequence length="428" mass="48858">MSPQWINLDLVEVICGVRVSGVPACTVENVPWCWGAGFCGRLWVYRRVSVTIYVILHKLDQISDMERKKMEDKQKELLHPKMTTVLQQRRQASAAKEKRNVEMVTKPKAITGLIYSLILNMILVFALCITMPNQTSTFLRLIHGAVCLSALIVSRVFSSIWFSDIANASLKYTGVQTPSLSLSFEYLWMSLGIGLRARTNLIERNWPYFLGYGTVLTLLTSLTDNMMVNALLFGAVFPFCIISSFLAEAGNYKQRAHPHVHIFGPSIATTNYMTSSLSDLLKSIGCKNAVQIDDVKKNRMSLRDHHSHSPMRLNTKKVGQTRTRRKMVAVEAVAVGLDTGYKVTKNKRKVRQNRRKGRITKRSKIVRELIREVAGFAPYERRTMELLRVSKDKKALKFLKRRIGSHVRAKRKRDEIQAILTNLRKHHK</sequence>
<evidence type="ECO:0000256" key="4">
    <source>
        <dbReference type="ARBA" id="ARBA00023274"/>
    </source>
</evidence>